<dbReference type="AlphaFoldDB" id="A0A0A8K530"/>
<evidence type="ECO:0000313" key="5">
    <source>
        <dbReference type="EMBL" id="BAQ17119.1"/>
    </source>
</evidence>
<keyword evidence="2" id="KW-0597">Phosphoprotein</keyword>
<dbReference type="SUPFAM" id="SSF47226">
    <property type="entry name" value="Histidine-containing phosphotransfer domain, HPT domain"/>
    <property type="match status" value="1"/>
</dbReference>
<feature type="region of interest" description="Disordered" evidence="3">
    <location>
        <begin position="1"/>
        <end position="22"/>
    </location>
</feature>
<sequence length="133" mass="14511">MGGEQARRVGTVETHADAERPEAPVDMAHLARYTLGDAALEREVLELFCTQSVTYLEQLRAATSHKDWCHAAHSLKGSARAVGAWRMARAAEYIEALREDIPPEVRAAQIGELETSLQEATAFVANLVGDRGP</sequence>
<evidence type="ECO:0000256" key="2">
    <source>
        <dbReference type="PROSITE-ProRule" id="PRU00110"/>
    </source>
</evidence>
<evidence type="ECO:0000256" key="1">
    <source>
        <dbReference type="ARBA" id="ARBA00023012"/>
    </source>
</evidence>
<dbReference type="InterPro" id="IPR036641">
    <property type="entry name" value="HPT_dom_sf"/>
</dbReference>
<dbReference type="OrthoDB" id="8454588at2"/>
<organism evidence="5 6">
    <name type="scientific">Methyloceanibacter caenitepidi</name>
    <dbReference type="NCBI Taxonomy" id="1384459"/>
    <lineage>
        <taxon>Bacteria</taxon>
        <taxon>Pseudomonadati</taxon>
        <taxon>Pseudomonadota</taxon>
        <taxon>Alphaproteobacteria</taxon>
        <taxon>Hyphomicrobiales</taxon>
        <taxon>Hyphomicrobiaceae</taxon>
        <taxon>Methyloceanibacter</taxon>
    </lineage>
</organism>
<dbReference type="Pfam" id="PF01627">
    <property type="entry name" value="Hpt"/>
    <property type="match status" value="1"/>
</dbReference>
<dbReference type="STRING" id="1384459.GL4_1665"/>
<dbReference type="PROSITE" id="PS50894">
    <property type="entry name" value="HPT"/>
    <property type="match status" value="1"/>
</dbReference>
<feature type="domain" description="HPt" evidence="4">
    <location>
        <begin position="37"/>
        <end position="131"/>
    </location>
</feature>
<dbReference type="GO" id="GO:0000160">
    <property type="term" value="P:phosphorelay signal transduction system"/>
    <property type="evidence" value="ECO:0007669"/>
    <property type="project" value="UniProtKB-KW"/>
</dbReference>
<feature type="modified residue" description="Phosphohistidine" evidence="2">
    <location>
        <position position="73"/>
    </location>
</feature>
<evidence type="ECO:0000313" key="6">
    <source>
        <dbReference type="Proteomes" id="UP000031643"/>
    </source>
</evidence>
<accession>A0A0A8K530</accession>
<dbReference type="EMBL" id="AP014648">
    <property type="protein sequence ID" value="BAQ17119.1"/>
    <property type="molecule type" value="Genomic_DNA"/>
</dbReference>
<dbReference type="HOGENOM" id="CLU_155085_0_0_5"/>
<proteinExistence type="predicted"/>
<evidence type="ECO:0000256" key="3">
    <source>
        <dbReference type="SAM" id="MobiDB-lite"/>
    </source>
</evidence>
<reference evidence="5 6" key="1">
    <citation type="submission" date="2014-09" db="EMBL/GenBank/DDBJ databases">
        <title>Genome sequencing of Methyloceanibacter caenitepidi Gela4.</title>
        <authorList>
            <person name="Takeuchi M."/>
            <person name="Susumu S."/>
            <person name="Kamagata Y."/>
            <person name="Oshima K."/>
            <person name="Hattori M."/>
            <person name="Iwasaki W."/>
        </authorList>
    </citation>
    <scope>NUCLEOTIDE SEQUENCE [LARGE SCALE GENOMIC DNA]</scope>
    <source>
        <strain evidence="5 6">Gela4</strain>
    </source>
</reference>
<name>A0A0A8K530_9HYPH</name>
<dbReference type="KEGG" id="mcg:GL4_1665"/>
<dbReference type="GO" id="GO:0004672">
    <property type="term" value="F:protein kinase activity"/>
    <property type="evidence" value="ECO:0007669"/>
    <property type="project" value="UniProtKB-ARBA"/>
</dbReference>
<keyword evidence="6" id="KW-1185">Reference proteome</keyword>
<dbReference type="InterPro" id="IPR008207">
    <property type="entry name" value="Sig_transdc_His_kin_Hpt_dom"/>
</dbReference>
<dbReference type="RefSeq" id="WP_052464243.1">
    <property type="nucleotide sequence ID" value="NZ_AP014648.1"/>
</dbReference>
<dbReference type="Gene3D" id="1.20.120.160">
    <property type="entry name" value="HPT domain"/>
    <property type="match status" value="1"/>
</dbReference>
<dbReference type="CDD" id="cd00088">
    <property type="entry name" value="HPT"/>
    <property type="match status" value="1"/>
</dbReference>
<evidence type="ECO:0000259" key="4">
    <source>
        <dbReference type="PROSITE" id="PS50894"/>
    </source>
</evidence>
<dbReference type="Proteomes" id="UP000031643">
    <property type="component" value="Chromosome"/>
</dbReference>
<gene>
    <name evidence="5" type="ORF">GL4_1665</name>
</gene>
<keyword evidence="1" id="KW-0902">Two-component regulatory system</keyword>
<protein>
    <recommendedName>
        <fullName evidence="4">HPt domain-containing protein</fullName>
    </recommendedName>
</protein>